<evidence type="ECO:0000259" key="8">
    <source>
        <dbReference type="Pfam" id="PF00408"/>
    </source>
</evidence>
<dbReference type="AlphaFoldDB" id="A0A1H6FQE0"/>
<dbReference type="InterPro" id="IPR036900">
    <property type="entry name" value="A-D-PHexomutase_C_sf"/>
</dbReference>
<dbReference type="SUPFAM" id="SSF53738">
    <property type="entry name" value="Phosphoglucomutase, first 3 domains"/>
    <property type="match status" value="3"/>
</dbReference>
<evidence type="ECO:0000259" key="9">
    <source>
        <dbReference type="Pfam" id="PF02878"/>
    </source>
</evidence>
<dbReference type="Proteomes" id="UP000199112">
    <property type="component" value="Unassembled WGS sequence"/>
</dbReference>
<comment type="cofactor">
    <cofactor evidence="1">
        <name>Mg(2+)</name>
        <dbReference type="ChEBI" id="CHEBI:18420"/>
    </cofactor>
</comment>
<evidence type="ECO:0000313" key="12">
    <source>
        <dbReference type="EMBL" id="SEH11964.1"/>
    </source>
</evidence>
<feature type="domain" description="Alpha-D-phosphohexomutase alpha/beta/alpha" evidence="9">
    <location>
        <begin position="63"/>
        <end position="190"/>
    </location>
</feature>
<dbReference type="NCBIfam" id="TIGR03990">
    <property type="entry name" value="Arch_GlmM"/>
    <property type="match status" value="1"/>
</dbReference>
<evidence type="ECO:0000256" key="4">
    <source>
        <dbReference type="ARBA" id="ARBA00022723"/>
    </source>
</evidence>
<dbReference type="Pfam" id="PF02878">
    <property type="entry name" value="PGM_PMM_I"/>
    <property type="match status" value="1"/>
</dbReference>
<evidence type="ECO:0000256" key="7">
    <source>
        <dbReference type="RuleBase" id="RU004326"/>
    </source>
</evidence>
<keyword evidence="13" id="KW-1185">Reference proteome</keyword>
<dbReference type="CDD" id="cd03087">
    <property type="entry name" value="PGM_like1"/>
    <property type="match status" value="1"/>
</dbReference>
<gene>
    <name evidence="12" type="ORF">SAMN04487967_0593</name>
</gene>
<proteinExistence type="inferred from homology"/>
<comment type="similarity">
    <text evidence="2 7">Belongs to the phosphohexose mutase family.</text>
</comment>
<dbReference type="GO" id="GO:0005975">
    <property type="term" value="P:carbohydrate metabolic process"/>
    <property type="evidence" value="ECO:0007669"/>
    <property type="project" value="InterPro"/>
</dbReference>
<dbReference type="GO" id="GO:0008966">
    <property type="term" value="F:phosphoglucosamine mutase activity"/>
    <property type="evidence" value="ECO:0007669"/>
    <property type="project" value="InterPro"/>
</dbReference>
<evidence type="ECO:0000256" key="1">
    <source>
        <dbReference type="ARBA" id="ARBA00001946"/>
    </source>
</evidence>
<dbReference type="EMBL" id="FNWL01000001">
    <property type="protein sequence ID" value="SEH11964.1"/>
    <property type="molecule type" value="Genomic_DNA"/>
</dbReference>
<keyword evidence="6" id="KW-0413">Isomerase</keyword>
<dbReference type="InterPro" id="IPR016066">
    <property type="entry name" value="A-D-PHexomutase_CS"/>
</dbReference>
<dbReference type="SUPFAM" id="SSF55957">
    <property type="entry name" value="Phosphoglucomutase, C-terminal domain"/>
    <property type="match status" value="1"/>
</dbReference>
<dbReference type="InterPro" id="IPR005841">
    <property type="entry name" value="Alpha-D-phosphohexomutase_SF"/>
</dbReference>
<keyword evidence="4 7" id="KW-0479">Metal-binding</keyword>
<dbReference type="PROSITE" id="PS00710">
    <property type="entry name" value="PGM_PMM"/>
    <property type="match status" value="1"/>
</dbReference>
<protein>
    <submittedName>
        <fullName evidence="12">Phosphoglucosamine mutase</fullName>
    </submittedName>
</protein>
<keyword evidence="3" id="KW-0597">Phosphoprotein</keyword>
<dbReference type="Pfam" id="PF02879">
    <property type="entry name" value="PGM_PMM_II"/>
    <property type="match status" value="1"/>
</dbReference>
<dbReference type="Gene3D" id="3.40.120.10">
    <property type="entry name" value="Alpha-D-Glucose-1,6-Bisphosphate, subunit A, domain 3"/>
    <property type="match status" value="3"/>
</dbReference>
<evidence type="ECO:0000256" key="6">
    <source>
        <dbReference type="ARBA" id="ARBA00023235"/>
    </source>
</evidence>
<dbReference type="InterPro" id="IPR024086">
    <property type="entry name" value="GlmM_arc-type"/>
</dbReference>
<organism evidence="12 13">
    <name type="scientific">Natronorubrum sediminis</name>
    <dbReference type="NCBI Taxonomy" id="640943"/>
    <lineage>
        <taxon>Archaea</taxon>
        <taxon>Methanobacteriati</taxon>
        <taxon>Methanobacteriota</taxon>
        <taxon>Stenosarchaea group</taxon>
        <taxon>Halobacteria</taxon>
        <taxon>Halobacteriales</taxon>
        <taxon>Natrialbaceae</taxon>
        <taxon>Natronorubrum</taxon>
    </lineage>
</organism>
<evidence type="ECO:0000259" key="10">
    <source>
        <dbReference type="Pfam" id="PF02879"/>
    </source>
</evidence>
<dbReference type="PANTHER" id="PTHR43771:SF1">
    <property type="entry name" value="PHOSPHOMANNOMUTASE"/>
    <property type="match status" value="1"/>
</dbReference>
<dbReference type="Pfam" id="PF02880">
    <property type="entry name" value="PGM_PMM_III"/>
    <property type="match status" value="1"/>
</dbReference>
<dbReference type="Pfam" id="PF00408">
    <property type="entry name" value="PGM_PMM_IV"/>
    <property type="match status" value="1"/>
</dbReference>
<evidence type="ECO:0000259" key="11">
    <source>
        <dbReference type="Pfam" id="PF02880"/>
    </source>
</evidence>
<dbReference type="InterPro" id="IPR005843">
    <property type="entry name" value="A-D-PHexomutase_C"/>
</dbReference>
<reference evidence="13" key="1">
    <citation type="submission" date="2016-10" db="EMBL/GenBank/DDBJ databases">
        <authorList>
            <person name="Varghese N."/>
            <person name="Submissions S."/>
        </authorList>
    </citation>
    <scope>NUCLEOTIDE SEQUENCE [LARGE SCALE GENOMIC DNA]</scope>
    <source>
        <strain evidence="13">CGMCC 1.8981</strain>
    </source>
</reference>
<dbReference type="InterPro" id="IPR016055">
    <property type="entry name" value="A-D-PHexomutase_a/b/a-I/II/III"/>
</dbReference>
<dbReference type="PANTHER" id="PTHR43771">
    <property type="entry name" value="PHOSPHOMANNOMUTASE"/>
    <property type="match status" value="1"/>
</dbReference>
<evidence type="ECO:0000256" key="5">
    <source>
        <dbReference type="ARBA" id="ARBA00022842"/>
    </source>
</evidence>
<sequence length="506" mass="53462">MVSGLRLPGDLNDPFAAIEGVHVNARYPHVLARGNGIPGEMSIALKTPDTNLIFIYLLLLPSRMFGTSGIRGAVGEDVTADLALAVGRALASEGYERVVVGRDVRESGSMLADALTAGIRECGGDVLEIGVAPTPTVARGVEWLDADAGVVITASHNPKTDNGIKLWSPTGQAFDAERREAITARVEADDYDLEAWDGLGTRRRREGLLERHVETITETITSTGDDALTDLEVVVDVGNGAGSVAADALIDLGCSVRTLNAQPDGRFPGRPSEPNEETLEDLQQLVGATDAAIGVALDGDGDRLVAVDERGRFVPKDLLLALFAREAAGEGERVAAPVDTSLAVDDALAAVGASVTRTAVGDVYVAERATEADVTFGGEPSGAWIWPAETLCPDGPLAACKLVAMAANSGSLAELVDDLETYPIRRTSIELEDKAAAMDRIEATVRDRDVEVDTLDGVRLEHEGGWTLIRPSGTESVVRITAEARDPERADELFAEARELVLEAAE</sequence>
<dbReference type="Gene3D" id="3.30.310.50">
    <property type="entry name" value="Alpha-D-phosphohexomutase, C-terminal domain"/>
    <property type="match status" value="1"/>
</dbReference>
<keyword evidence="5 7" id="KW-0460">Magnesium</keyword>
<evidence type="ECO:0000256" key="2">
    <source>
        <dbReference type="ARBA" id="ARBA00010231"/>
    </source>
</evidence>
<dbReference type="InterPro" id="IPR005846">
    <property type="entry name" value="A-D-PHexomutase_a/b/a-III"/>
</dbReference>
<dbReference type="InterPro" id="IPR005844">
    <property type="entry name" value="A-D-PHexomutase_a/b/a-I"/>
</dbReference>
<evidence type="ECO:0000313" key="13">
    <source>
        <dbReference type="Proteomes" id="UP000199112"/>
    </source>
</evidence>
<feature type="domain" description="Alpha-D-phosphohexomutase alpha/beta/alpha" evidence="10">
    <location>
        <begin position="211"/>
        <end position="311"/>
    </location>
</feature>
<name>A0A1H6FQE0_9EURY</name>
<feature type="domain" description="Alpha-D-phosphohexomutase alpha/beta/alpha" evidence="11">
    <location>
        <begin position="317"/>
        <end position="421"/>
    </location>
</feature>
<evidence type="ECO:0000256" key="3">
    <source>
        <dbReference type="ARBA" id="ARBA00022553"/>
    </source>
</evidence>
<dbReference type="InterPro" id="IPR005845">
    <property type="entry name" value="A-D-PHexomutase_a/b/a-II"/>
</dbReference>
<accession>A0A1H6FQE0</accession>
<dbReference type="FunFam" id="3.40.120.10:FF:000001">
    <property type="entry name" value="Phosphoglucosamine mutase"/>
    <property type="match status" value="1"/>
</dbReference>
<dbReference type="PRINTS" id="PR00509">
    <property type="entry name" value="PGMPMM"/>
</dbReference>
<feature type="domain" description="Alpha-D-phosphohexomutase C-terminal" evidence="8">
    <location>
        <begin position="432"/>
        <end position="499"/>
    </location>
</feature>
<dbReference type="GO" id="GO:0000287">
    <property type="term" value="F:magnesium ion binding"/>
    <property type="evidence" value="ECO:0007669"/>
    <property type="project" value="InterPro"/>
</dbReference>